<sequence length="180" mass="19712">MTASFLRPKGWRINVLRIVHLVSSYAPDRTSLGPTRGSGQWGRDYVVCWFMISLDLASRLAVARAAAGQDWSPSAGDRFHIPDRDIDQVFVISDMTIETAQLPSGLLIRFNGTTEWALDSIEAAEVVWLPREEQLRAMLGDRFVALAVADEGWAVTLADGSRYADADPECAYALAVLAAG</sequence>
<evidence type="ECO:0000313" key="1">
    <source>
        <dbReference type="EMBL" id="GAA2132981.1"/>
    </source>
</evidence>
<keyword evidence="2" id="KW-1185">Reference proteome</keyword>
<protein>
    <recommendedName>
        <fullName evidence="3">Pilus assembly protein CpaE</fullName>
    </recommendedName>
</protein>
<comment type="caution">
    <text evidence="1">The sequence shown here is derived from an EMBL/GenBank/DDBJ whole genome shotgun (WGS) entry which is preliminary data.</text>
</comment>
<organism evidence="1 2">
    <name type="scientific">Nocardioides bigeumensis</name>
    <dbReference type="NCBI Taxonomy" id="433657"/>
    <lineage>
        <taxon>Bacteria</taxon>
        <taxon>Bacillati</taxon>
        <taxon>Actinomycetota</taxon>
        <taxon>Actinomycetes</taxon>
        <taxon>Propionibacteriales</taxon>
        <taxon>Nocardioidaceae</taxon>
        <taxon>Nocardioides</taxon>
    </lineage>
</organism>
<name>A0ABN2YV87_9ACTN</name>
<dbReference type="Proteomes" id="UP001500575">
    <property type="component" value="Unassembled WGS sequence"/>
</dbReference>
<gene>
    <name evidence="1" type="ORF">GCM10009843_38040</name>
</gene>
<evidence type="ECO:0000313" key="2">
    <source>
        <dbReference type="Proteomes" id="UP001500575"/>
    </source>
</evidence>
<reference evidence="1 2" key="1">
    <citation type="journal article" date="2019" name="Int. J. Syst. Evol. Microbiol.">
        <title>The Global Catalogue of Microorganisms (GCM) 10K type strain sequencing project: providing services to taxonomists for standard genome sequencing and annotation.</title>
        <authorList>
            <consortium name="The Broad Institute Genomics Platform"/>
            <consortium name="The Broad Institute Genome Sequencing Center for Infectious Disease"/>
            <person name="Wu L."/>
            <person name="Ma J."/>
        </authorList>
    </citation>
    <scope>NUCLEOTIDE SEQUENCE [LARGE SCALE GENOMIC DNA]</scope>
    <source>
        <strain evidence="1 2">JCM 16021</strain>
    </source>
</reference>
<evidence type="ECO:0008006" key="3">
    <source>
        <dbReference type="Google" id="ProtNLM"/>
    </source>
</evidence>
<accession>A0ABN2YV87</accession>
<proteinExistence type="predicted"/>
<dbReference type="EMBL" id="BAAAQQ010000013">
    <property type="protein sequence ID" value="GAA2132981.1"/>
    <property type="molecule type" value="Genomic_DNA"/>
</dbReference>